<dbReference type="PIRSF" id="PIRSF017259">
    <property type="entry name" value="tRNA_mtfrase_TRM11"/>
    <property type="match status" value="1"/>
</dbReference>
<dbReference type="PROSITE" id="PS51627">
    <property type="entry name" value="SAM_MT_TRM11"/>
    <property type="match status" value="1"/>
</dbReference>
<evidence type="ECO:0000256" key="14">
    <source>
        <dbReference type="ARBA" id="ARBA00075308"/>
    </source>
</evidence>
<gene>
    <name evidence="18" type="ORF">HHI36_017024</name>
</gene>
<dbReference type="GO" id="GO:0043527">
    <property type="term" value="C:tRNA methyltransferase complex"/>
    <property type="evidence" value="ECO:0007669"/>
    <property type="project" value="UniProtKB-ARBA"/>
</dbReference>
<sequence>MIKTGNMKRYLMWFANENIEFRFPEIQSILSLLNIEMKFIQKPDVTEPYWIVQFNSEEDVQQVANRSVSLKLCLELWADSVTIEDLHSQLKQYPKQFYERYFSPDETFKIELETFCRHLTQEEKVRKIEEFHYLPVQGSVKLKDPHVCLQYIEYYGTDPNKPPLHPYCVFFGRWVSNGLRQLIRTFSLKSRKFIGNTSMDPQLALLMANQAKIAKGDIILDPFVGSGSLLVAAAQFGGYVLGTDIDYLMLHAKTRPSRKKQKVREKDESIKANMQQYKLSARYIDVLVNDFSISFWRENLKLDAIITDPPYGIREATERVGTEKKDFTVSEMHLMTHIPSKIAYGISSIYKDLLVFSSKHLKLGGRLVCWFPIFREDYREEGLPSHPCLKLIANSEQILSKLTSRRMLTFEKMEEPPENQQEIKFNGILDFREKYFEAREETRSEKRTREAKLRNQNKIEYLKRK</sequence>
<evidence type="ECO:0000256" key="1">
    <source>
        <dbReference type="ARBA" id="ARBA00004496"/>
    </source>
</evidence>
<keyword evidence="8 15" id="KW-0694">RNA-binding</keyword>
<comment type="subcellular location">
    <subcellularLocation>
        <location evidence="1">Cytoplasm</location>
    </subcellularLocation>
</comment>
<dbReference type="CDD" id="cd02440">
    <property type="entry name" value="AdoMet_MTases"/>
    <property type="match status" value="1"/>
</dbReference>
<evidence type="ECO:0000256" key="9">
    <source>
        <dbReference type="ARBA" id="ARBA00050985"/>
    </source>
</evidence>
<name>A0ABD2NMG3_9CUCU</name>
<accession>A0ABD2NMG3</accession>
<dbReference type="EMBL" id="JABFTP020000124">
    <property type="protein sequence ID" value="KAL3279515.1"/>
    <property type="molecule type" value="Genomic_DNA"/>
</dbReference>
<dbReference type="EC" id="2.1.1.214" evidence="12"/>
<organism evidence="18 19">
    <name type="scientific">Cryptolaemus montrouzieri</name>
    <dbReference type="NCBI Taxonomy" id="559131"/>
    <lineage>
        <taxon>Eukaryota</taxon>
        <taxon>Metazoa</taxon>
        <taxon>Ecdysozoa</taxon>
        <taxon>Arthropoda</taxon>
        <taxon>Hexapoda</taxon>
        <taxon>Insecta</taxon>
        <taxon>Pterygota</taxon>
        <taxon>Neoptera</taxon>
        <taxon>Endopterygota</taxon>
        <taxon>Coleoptera</taxon>
        <taxon>Polyphaga</taxon>
        <taxon>Cucujiformia</taxon>
        <taxon>Coccinelloidea</taxon>
        <taxon>Coccinellidae</taxon>
        <taxon>Scymninae</taxon>
        <taxon>Scymnini</taxon>
        <taxon>Cryptolaemus</taxon>
    </lineage>
</organism>
<evidence type="ECO:0000256" key="4">
    <source>
        <dbReference type="ARBA" id="ARBA00022603"/>
    </source>
</evidence>
<comment type="similarity">
    <text evidence="15">Belongs to the class I-like SAM-binding methyltransferase superfamily. TRM11 methyltransferase family.</text>
</comment>
<dbReference type="GO" id="GO:0032259">
    <property type="term" value="P:methylation"/>
    <property type="evidence" value="ECO:0007669"/>
    <property type="project" value="UniProtKB-UniRule"/>
</dbReference>
<evidence type="ECO:0000256" key="11">
    <source>
        <dbReference type="ARBA" id="ARBA00065434"/>
    </source>
</evidence>
<dbReference type="Proteomes" id="UP001516400">
    <property type="component" value="Unassembled WGS sequence"/>
</dbReference>
<keyword evidence="6 15" id="KW-0949">S-adenosyl-L-methionine</keyword>
<comment type="caution">
    <text evidence="18">The sequence shown here is derived from an EMBL/GenBank/DDBJ whole genome shotgun (WGS) entry which is preliminary data.</text>
</comment>
<dbReference type="InterPro" id="IPR000241">
    <property type="entry name" value="RlmKL-like_Mtase"/>
</dbReference>
<evidence type="ECO:0000256" key="13">
    <source>
        <dbReference type="ARBA" id="ARBA00067484"/>
    </source>
</evidence>
<evidence type="ECO:0000256" key="8">
    <source>
        <dbReference type="ARBA" id="ARBA00022884"/>
    </source>
</evidence>
<keyword evidence="7 15" id="KW-0819">tRNA processing</keyword>
<proteinExistence type="inferred from homology"/>
<evidence type="ECO:0000256" key="12">
    <source>
        <dbReference type="ARBA" id="ARBA00066937"/>
    </source>
</evidence>
<dbReference type="InterPro" id="IPR002052">
    <property type="entry name" value="DNA_methylase_N6_adenine_CS"/>
</dbReference>
<dbReference type="Pfam" id="PF25904">
    <property type="entry name" value="Tmrp11_N"/>
    <property type="match status" value="1"/>
</dbReference>
<keyword evidence="5 15" id="KW-0808">Transferase</keyword>
<dbReference type="PANTHER" id="PTHR13370:SF3">
    <property type="entry name" value="TRNA (GUANINE(10)-N2)-METHYLTRANSFERASE HOMOLOG"/>
    <property type="match status" value="1"/>
</dbReference>
<keyword evidence="3 15" id="KW-0820">tRNA-binding</keyword>
<evidence type="ECO:0000313" key="19">
    <source>
        <dbReference type="Proteomes" id="UP001516400"/>
    </source>
</evidence>
<evidence type="ECO:0000256" key="10">
    <source>
        <dbReference type="ARBA" id="ARBA00056270"/>
    </source>
</evidence>
<dbReference type="InterPro" id="IPR029063">
    <property type="entry name" value="SAM-dependent_MTases_sf"/>
</dbReference>
<evidence type="ECO:0000256" key="2">
    <source>
        <dbReference type="ARBA" id="ARBA00022490"/>
    </source>
</evidence>
<dbReference type="GO" id="GO:0160102">
    <property type="term" value="F:tRNA (guanine(10)-N2)-methyltransferase activity"/>
    <property type="evidence" value="ECO:0007669"/>
    <property type="project" value="UniProtKB-EC"/>
</dbReference>
<evidence type="ECO:0000256" key="3">
    <source>
        <dbReference type="ARBA" id="ARBA00022555"/>
    </source>
</evidence>
<feature type="domain" description="tRNA (guanine(10)-N(2))-methyltransferase TRMT11 N-terminal" evidence="17">
    <location>
        <begin position="9"/>
        <end position="180"/>
    </location>
</feature>
<dbReference type="SUPFAM" id="SSF53335">
    <property type="entry name" value="S-adenosyl-L-methionine-dependent methyltransferases"/>
    <property type="match status" value="1"/>
</dbReference>
<protein>
    <recommendedName>
        <fullName evidence="13">tRNA (guanine(10)-N(2))-methyltransferase TRMT11</fullName>
        <ecNumber evidence="12">2.1.1.214</ecNumber>
    </recommendedName>
    <alternativeName>
        <fullName evidence="14">tRNA methyltransferase 11 homolog</fullName>
    </alternativeName>
</protein>
<evidence type="ECO:0000259" key="17">
    <source>
        <dbReference type="Pfam" id="PF25904"/>
    </source>
</evidence>
<keyword evidence="19" id="KW-1185">Reference proteome</keyword>
<keyword evidence="2" id="KW-0963">Cytoplasm</keyword>
<dbReference type="Gene3D" id="3.40.50.150">
    <property type="entry name" value="Vaccinia Virus protein VP39"/>
    <property type="match status" value="1"/>
</dbReference>
<comment type="function">
    <text evidence="10">Catalytic subunit of the TRMT11-TRM112 methyltransferase complex, that specifically mediates the S-adenosyl-L-methionine-dependent N(2)-methylation of guanosine nucleotide at position 10 (m2G10) in tRNAs. This is one of the major tRNA (guanine-N(2))-methyltransferases.</text>
</comment>
<dbReference type="PROSITE" id="PS00092">
    <property type="entry name" value="N6_MTASE"/>
    <property type="match status" value="1"/>
</dbReference>
<dbReference type="Pfam" id="PF01170">
    <property type="entry name" value="UPF0020"/>
    <property type="match status" value="1"/>
</dbReference>
<evidence type="ECO:0000256" key="15">
    <source>
        <dbReference type="PROSITE-ProRule" id="PRU00959"/>
    </source>
</evidence>
<keyword evidence="4 15" id="KW-0489">Methyltransferase</keyword>
<dbReference type="GO" id="GO:0008033">
    <property type="term" value="P:tRNA processing"/>
    <property type="evidence" value="ECO:0007669"/>
    <property type="project" value="UniProtKB-UniRule"/>
</dbReference>
<evidence type="ECO:0000256" key="5">
    <source>
        <dbReference type="ARBA" id="ARBA00022679"/>
    </source>
</evidence>
<dbReference type="GO" id="GO:0000049">
    <property type="term" value="F:tRNA binding"/>
    <property type="evidence" value="ECO:0007669"/>
    <property type="project" value="UniProtKB-UniRule"/>
</dbReference>
<evidence type="ECO:0000256" key="7">
    <source>
        <dbReference type="ARBA" id="ARBA00022694"/>
    </source>
</evidence>
<comment type="catalytic activity">
    <reaction evidence="9">
        <text>guanosine(10) in tRNA + S-adenosyl-L-methionine = N(2)-methylguanosine(10) in tRNA + S-adenosyl-L-homocysteine + H(+)</text>
        <dbReference type="Rhea" id="RHEA:43128"/>
        <dbReference type="Rhea" id="RHEA-COMP:10355"/>
        <dbReference type="Rhea" id="RHEA-COMP:10357"/>
        <dbReference type="ChEBI" id="CHEBI:15378"/>
        <dbReference type="ChEBI" id="CHEBI:57856"/>
        <dbReference type="ChEBI" id="CHEBI:59789"/>
        <dbReference type="ChEBI" id="CHEBI:74269"/>
        <dbReference type="ChEBI" id="CHEBI:74481"/>
        <dbReference type="EC" id="2.1.1.214"/>
    </reaction>
    <physiologicalReaction direction="left-to-right" evidence="9">
        <dbReference type="Rhea" id="RHEA:43129"/>
    </physiologicalReaction>
</comment>
<dbReference type="AlphaFoldDB" id="A0ABD2NMG3"/>
<evidence type="ECO:0000313" key="18">
    <source>
        <dbReference type="EMBL" id="KAL3279515.1"/>
    </source>
</evidence>
<dbReference type="PANTHER" id="PTHR13370">
    <property type="entry name" value="RNA METHYLASE-RELATED"/>
    <property type="match status" value="1"/>
</dbReference>
<reference evidence="18 19" key="1">
    <citation type="journal article" date="2021" name="BMC Biol.">
        <title>Horizontally acquired antibacterial genes associated with adaptive radiation of ladybird beetles.</title>
        <authorList>
            <person name="Li H.S."/>
            <person name="Tang X.F."/>
            <person name="Huang Y.H."/>
            <person name="Xu Z.Y."/>
            <person name="Chen M.L."/>
            <person name="Du X.Y."/>
            <person name="Qiu B.Y."/>
            <person name="Chen P.T."/>
            <person name="Zhang W."/>
            <person name="Slipinski A."/>
            <person name="Escalona H.E."/>
            <person name="Waterhouse R.M."/>
            <person name="Zwick A."/>
            <person name="Pang H."/>
        </authorList>
    </citation>
    <scope>NUCLEOTIDE SEQUENCE [LARGE SCALE GENOMIC DNA]</scope>
    <source>
        <strain evidence="18">SYSU2018</strain>
    </source>
</reference>
<comment type="subunit">
    <text evidence="11">Part of the heterodimeric TRMT11-TRM112 methyltransferase complex; this complex forms an active tRNA methyltransferase, where TRMT112 acts as an activator of the catalytic subunit TRMT11.</text>
</comment>
<evidence type="ECO:0000259" key="16">
    <source>
        <dbReference type="Pfam" id="PF01170"/>
    </source>
</evidence>
<evidence type="ECO:0000256" key="6">
    <source>
        <dbReference type="ARBA" id="ARBA00022691"/>
    </source>
</evidence>
<dbReference type="GO" id="GO:0005737">
    <property type="term" value="C:cytoplasm"/>
    <property type="evidence" value="ECO:0007669"/>
    <property type="project" value="UniProtKB-SubCell"/>
</dbReference>
<dbReference type="InterPro" id="IPR059073">
    <property type="entry name" value="TRMT11_N"/>
</dbReference>
<dbReference type="InterPro" id="IPR016691">
    <property type="entry name" value="TRMT11"/>
</dbReference>
<feature type="domain" description="Ribosomal RNA large subunit methyltransferase K/L-like methyltransferase" evidence="16">
    <location>
        <begin position="190"/>
        <end position="320"/>
    </location>
</feature>
<dbReference type="PRINTS" id="PR00507">
    <property type="entry name" value="N12N6MTFRASE"/>
</dbReference>